<dbReference type="PANTHER" id="PTHR37839">
    <property type="entry name" value="NA(+)-TRANSLOCATING NADH-QUINONE REDUCTASE SUBUNIT A"/>
    <property type="match status" value="1"/>
</dbReference>
<comment type="function">
    <text evidence="8">NQR complex catalyzes the reduction of ubiquinone-1 to ubiquinol by two successive reactions, coupled with the transport of Na(+) ions from the cytoplasm to the periplasm. NqrA to NqrE are probably involved in the second step, the conversion of ubisemiquinone to ubiquinol.</text>
</comment>
<name>A0P7J3_9PROT</name>
<keyword evidence="13" id="KW-1185">Reference proteome</keyword>
<comment type="caution">
    <text evidence="12">The sequence shown here is derived from an EMBL/GenBank/DDBJ whole genome shotgun (WGS) entry which is preliminary data.</text>
</comment>
<evidence type="ECO:0000313" key="13">
    <source>
        <dbReference type="Proteomes" id="UP000054262"/>
    </source>
</evidence>
<evidence type="ECO:0000256" key="3">
    <source>
        <dbReference type="ARBA" id="ARBA00023027"/>
    </source>
</evidence>
<evidence type="ECO:0000256" key="7">
    <source>
        <dbReference type="ARBA" id="ARBA00023201"/>
    </source>
</evidence>
<keyword evidence="6 8" id="KW-0830">Ubiquinone</keyword>
<dbReference type="Pfam" id="PF05896">
    <property type="entry name" value="NQRA_N"/>
    <property type="match status" value="1"/>
</dbReference>
<dbReference type="NCBIfam" id="NF003759">
    <property type="entry name" value="PRK05352.1-2"/>
    <property type="match status" value="1"/>
</dbReference>
<evidence type="ECO:0000259" key="10">
    <source>
        <dbReference type="Pfam" id="PF11973"/>
    </source>
</evidence>
<evidence type="ECO:0000256" key="6">
    <source>
        <dbReference type="ARBA" id="ARBA00023075"/>
    </source>
</evidence>
<dbReference type="Pfam" id="PF11973">
    <property type="entry name" value="NQRA_SLBB"/>
    <property type="match status" value="1"/>
</dbReference>
<protein>
    <recommendedName>
        <fullName evidence="8">Na(+)-translocating NADH-quinone reductase subunit A</fullName>
        <shortName evidence="8">Na(+)-NQR subunit A</shortName>
        <shortName evidence="8">Na(+)-translocating NQR subunit A</shortName>
        <ecNumber evidence="8">7.2.1.1</ecNumber>
    </recommendedName>
    <alternativeName>
        <fullName evidence="8">NQR complex subunit A</fullName>
    </alternativeName>
    <alternativeName>
        <fullName evidence="8">NQR-1 subunit A</fullName>
    </alternativeName>
</protein>
<keyword evidence="4 8" id="KW-0915">Sodium</keyword>
<keyword evidence="12" id="KW-0560">Oxidoreductase</keyword>
<keyword evidence="3 8" id="KW-0520">NAD</keyword>
<dbReference type="Proteomes" id="UP000054262">
    <property type="component" value="Unassembled WGS sequence"/>
</dbReference>
<comment type="similarity">
    <text evidence="8">Belongs to the NqrA family.</text>
</comment>
<keyword evidence="7 8" id="KW-0739">Sodium transport</keyword>
<evidence type="ECO:0000256" key="1">
    <source>
        <dbReference type="ARBA" id="ARBA00022448"/>
    </source>
</evidence>
<dbReference type="Pfam" id="PF24836">
    <property type="entry name" value="NQRA_2nd"/>
    <property type="match status" value="1"/>
</dbReference>
<dbReference type="InterPro" id="IPR022615">
    <property type="entry name" value="NqrA_C_domain"/>
</dbReference>
<evidence type="ECO:0000256" key="2">
    <source>
        <dbReference type="ARBA" id="ARBA00022967"/>
    </source>
</evidence>
<reference evidence="12 13" key="1">
    <citation type="submission" date="2006-11" db="EMBL/GenBank/DDBJ databases">
        <authorList>
            <person name="Giovannoni S."/>
            <person name="Vergin K."/>
            <person name="Ferriera S."/>
            <person name="Johnson J."/>
            <person name="Kravitz S."/>
            <person name="Beeson K."/>
            <person name="Sutton G."/>
            <person name="Rogers Y.-H."/>
            <person name="Friedman R."/>
            <person name="Frazier M."/>
            <person name="Venter J.C."/>
        </authorList>
    </citation>
    <scope>NUCLEOTIDE SEQUENCE [LARGE SCALE GENOMIC DNA]</scope>
    <source>
        <strain evidence="12 13">HTCC2181</strain>
    </source>
</reference>
<dbReference type="InterPro" id="IPR056147">
    <property type="entry name" value="NQRA_N"/>
</dbReference>
<evidence type="ECO:0000256" key="4">
    <source>
        <dbReference type="ARBA" id="ARBA00023053"/>
    </source>
</evidence>
<dbReference type="InterPro" id="IPR008703">
    <property type="entry name" value="NqrA"/>
</dbReference>
<accession>A0P7J3</accession>
<evidence type="ECO:0000259" key="11">
    <source>
        <dbReference type="Pfam" id="PF24836"/>
    </source>
</evidence>
<comment type="catalytic activity">
    <reaction evidence="8">
        <text>a ubiquinone + n Na(+)(in) + NADH + H(+) = a ubiquinol + n Na(+)(out) + NAD(+)</text>
        <dbReference type="Rhea" id="RHEA:47748"/>
        <dbReference type="Rhea" id="RHEA-COMP:9565"/>
        <dbReference type="Rhea" id="RHEA-COMP:9566"/>
        <dbReference type="ChEBI" id="CHEBI:15378"/>
        <dbReference type="ChEBI" id="CHEBI:16389"/>
        <dbReference type="ChEBI" id="CHEBI:17976"/>
        <dbReference type="ChEBI" id="CHEBI:29101"/>
        <dbReference type="ChEBI" id="CHEBI:57540"/>
        <dbReference type="ChEBI" id="CHEBI:57945"/>
        <dbReference type="EC" id="7.2.1.1"/>
    </reaction>
</comment>
<feature type="domain" description="Na(+)-translocating NADH-quinone reductase subunit A C-terminal" evidence="10">
    <location>
        <begin position="279"/>
        <end position="328"/>
    </location>
</feature>
<dbReference type="NCBIfam" id="TIGR01936">
    <property type="entry name" value="nqrA"/>
    <property type="match status" value="1"/>
</dbReference>
<feature type="domain" description="NqrA second alpha/beta" evidence="11">
    <location>
        <begin position="135"/>
        <end position="273"/>
    </location>
</feature>
<feature type="domain" description="NqrA N-terminal barrel-sandwich hybrid" evidence="9">
    <location>
        <begin position="23"/>
        <end position="115"/>
    </location>
</feature>
<keyword evidence="1 8" id="KW-0813">Transport</keyword>
<sequence>MRIKIYPETALPIGLFFYMTHFALKRGLDIPILGAPEQKIYKGKEPKTLAIMGTDFNGLKPKMMVSEGDHVERGTPLFCDKDSPEIVFVSPCKGHVKAINRGDRRALLSVVISVESLTEKSINYIKLHEKVKSEKDFVRKCILDSGLWTSFLTRPYSKIPSPDSEPASIFITAIDTEPLCPRPDLIINEDLSAFNVGVERIASLTKGKVFLCKEEGRDLEVKNYESYDFKGPHPAGLAGTHMHFLDPPSTNKIVWSIGYQDVLAIGRLFLTGFLDPERTISICGPLAKSPRIIKTYLGASLDDLLDDEILNEEPCRVISGSVLSGNIAENELAFLGRYARQVTLIREDREKISFGWIKPQPNKFAVMPVLISALMPSKLFNLTTNLNGGRRAMVPTGIFETLMPQDFLPTQLLRSLIVADTDTAQSLGALELDEEDLALLTFACPAKYEYGSALRDCLKKIEKEG</sequence>
<gene>
    <name evidence="8" type="primary">nqrA</name>
    <name evidence="12" type="ORF">MB2181_05480</name>
</gene>
<evidence type="ECO:0000259" key="9">
    <source>
        <dbReference type="Pfam" id="PF05896"/>
    </source>
</evidence>
<dbReference type="EC" id="7.2.1.1" evidence="8"/>
<evidence type="ECO:0000256" key="5">
    <source>
        <dbReference type="ARBA" id="ARBA00023065"/>
    </source>
</evidence>
<keyword evidence="5 8" id="KW-0406">Ion transport</keyword>
<dbReference type="PANTHER" id="PTHR37839:SF1">
    <property type="entry name" value="NA(+)-TRANSLOCATING NADH-QUINONE REDUCTASE SUBUNIT A"/>
    <property type="match status" value="1"/>
</dbReference>
<keyword evidence="2 8" id="KW-1278">Translocase</keyword>
<evidence type="ECO:0000313" key="12">
    <source>
        <dbReference type="EMBL" id="EAV47503.1"/>
    </source>
</evidence>
<dbReference type="GO" id="GO:0006814">
    <property type="term" value="P:sodium ion transport"/>
    <property type="evidence" value="ECO:0007669"/>
    <property type="project" value="UniProtKB-UniRule"/>
</dbReference>
<proteinExistence type="inferred from homology"/>
<dbReference type="HAMAP" id="MF_00425">
    <property type="entry name" value="NqrA"/>
    <property type="match status" value="1"/>
</dbReference>
<dbReference type="GO" id="GO:0016655">
    <property type="term" value="F:oxidoreductase activity, acting on NAD(P)H, quinone or similar compound as acceptor"/>
    <property type="evidence" value="ECO:0007669"/>
    <property type="project" value="UniProtKB-UniRule"/>
</dbReference>
<evidence type="ECO:0000256" key="8">
    <source>
        <dbReference type="HAMAP-Rule" id="MF_00425"/>
    </source>
</evidence>
<dbReference type="AlphaFoldDB" id="A0P7J3"/>
<organism evidence="12 13">
    <name type="scientific">Methylophilales bacterium HTCC2181</name>
    <dbReference type="NCBI Taxonomy" id="383631"/>
    <lineage>
        <taxon>Bacteria</taxon>
        <taxon>Pseudomonadati</taxon>
        <taxon>Pseudomonadota</taxon>
        <taxon>Betaproteobacteria</taxon>
        <taxon>Nitrosomonadales</taxon>
        <taxon>OM43 clade</taxon>
    </lineage>
</organism>
<dbReference type="EMBL" id="AAUX01000001">
    <property type="protein sequence ID" value="EAV47503.1"/>
    <property type="molecule type" value="Genomic_DNA"/>
</dbReference>
<dbReference type="InterPro" id="IPR056148">
    <property type="entry name" value="NQRA_2nd"/>
</dbReference>
<comment type="subunit">
    <text evidence="8">Composed of six subunits; NqrA, NqrB, NqrC, NqrD, NqrE and NqrF.</text>
</comment>